<sequence>MVLRNIIGRLALERGWDLNSSSSVMQQYSKGDTTIKVRYLHNGAIWHAEWFRGGTRRDVSAQDPHKRDVVISWLEE</sequence>
<organism evidence="1 2">
    <name type="scientific">Mycobacterium bourgelatii</name>
    <dbReference type="NCBI Taxonomy" id="1273442"/>
    <lineage>
        <taxon>Bacteria</taxon>
        <taxon>Bacillati</taxon>
        <taxon>Actinomycetota</taxon>
        <taxon>Actinomycetes</taxon>
        <taxon>Mycobacteriales</taxon>
        <taxon>Mycobacteriaceae</taxon>
        <taxon>Mycobacterium</taxon>
    </lineage>
</organism>
<dbReference type="EMBL" id="BLKZ01000001">
    <property type="protein sequence ID" value="GFG93008.1"/>
    <property type="molecule type" value="Genomic_DNA"/>
</dbReference>
<name>A0A7I9YWK5_MYCBU</name>
<keyword evidence="2" id="KW-1185">Reference proteome</keyword>
<evidence type="ECO:0000313" key="2">
    <source>
        <dbReference type="Proteomes" id="UP000465360"/>
    </source>
</evidence>
<reference evidence="1 2" key="1">
    <citation type="journal article" date="2019" name="Emerg. Microbes Infect.">
        <title>Comprehensive subspecies identification of 175 nontuberculous mycobacteria species based on 7547 genomic profiles.</title>
        <authorList>
            <person name="Matsumoto Y."/>
            <person name="Kinjo T."/>
            <person name="Motooka D."/>
            <person name="Nabeya D."/>
            <person name="Jung N."/>
            <person name="Uechi K."/>
            <person name="Horii T."/>
            <person name="Iida T."/>
            <person name="Fujita J."/>
            <person name="Nakamura S."/>
        </authorList>
    </citation>
    <scope>NUCLEOTIDE SEQUENCE [LARGE SCALE GENOMIC DNA]</scope>
    <source>
        <strain evidence="1 2">JCM 30725</strain>
    </source>
</reference>
<dbReference type="Proteomes" id="UP000465360">
    <property type="component" value="Unassembled WGS sequence"/>
</dbReference>
<comment type="caution">
    <text evidence="1">The sequence shown here is derived from an EMBL/GenBank/DDBJ whole genome shotgun (WGS) entry which is preliminary data.</text>
</comment>
<proteinExistence type="predicted"/>
<accession>A0A7I9YWK5</accession>
<protein>
    <submittedName>
        <fullName evidence="1">Uncharacterized protein</fullName>
    </submittedName>
</protein>
<gene>
    <name evidence="1" type="ORF">MBOU_50500</name>
</gene>
<dbReference type="AlphaFoldDB" id="A0A7I9YWK5"/>
<evidence type="ECO:0000313" key="1">
    <source>
        <dbReference type="EMBL" id="GFG93008.1"/>
    </source>
</evidence>